<dbReference type="InterPro" id="IPR052024">
    <property type="entry name" value="Methanogen_methyltrans"/>
</dbReference>
<name>A0A8J8SJS0_9FIRM</name>
<dbReference type="Pfam" id="PF01208">
    <property type="entry name" value="URO-D"/>
    <property type="match status" value="1"/>
</dbReference>
<dbReference type="GO" id="GO:0006779">
    <property type="term" value="P:porphyrin-containing compound biosynthetic process"/>
    <property type="evidence" value="ECO:0007669"/>
    <property type="project" value="InterPro"/>
</dbReference>
<proteinExistence type="predicted"/>
<evidence type="ECO:0000259" key="1">
    <source>
        <dbReference type="Pfam" id="PF01208"/>
    </source>
</evidence>
<gene>
    <name evidence="2" type="ORF">HZI73_17955</name>
</gene>
<dbReference type="InterPro" id="IPR000257">
    <property type="entry name" value="Uroporphyrinogen_deCOase"/>
</dbReference>
<protein>
    <recommendedName>
        <fullName evidence="1">Uroporphyrinogen decarboxylase (URO-D) domain-containing protein</fullName>
    </recommendedName>
</protein>
<dbReference type="SUPFAM" id="SSF51726">
    <property type="entry name" value="UROD/MetE-like"/>
    <property type="match status" value="1"/>
</dbReference>
<dbReference type="AlphaFoldDB" id="A0A8J8SJS0"/>
<evidence type="ECO:0000313" key="3">
    <source>
        <dbReference type="Proteomes" id="UP000683246"/>
    </source>
</evidence>
<dbReference type="GO" id="GO:0004853">
    <property type="term" value="F:uroporphyrinogen decarboxylase activity"/>
    <property type="evidence" value="ECO:0007669"/>
    <property type="project" value="InterPro"/>
</dbReference>
<dbReference type="Proteomes" id="UP000683246">
    <property type="component" value="Chromosome"/>
</dbReference>
<dbReference type="KEGG" id="vpy:HZI73_17955"/>
<dbReference type="InterPro" id="IPR038071">
    <property type="entry name" value="UROD/MetE-like_sf"/>
</dbReference>
<feature type="domain" description="Uroporphyrinogen decarboxylase (URO-D)" evidence="1">
    <location>
        <begin position="76"/>
        <end position="323"/>
    </location>
</feature>
<dbReference type="Gene3D" id="3.20.20.210">
    <property type="match status" value="1"/>
</dbReference>
<keyword evidence="3" id="KW-1185">Reference proteome</keyword>
<evidence type="ECO:0000313" key="2">
    <source>
        <dbReference type="EMBL" id="QUI25782.1"/>
    </source>
</evidence>
<dbReference type="PANTHER" id="PTHR47099">
    <property type="entry name" value="METHYLCOBAMIDE:COM METHYLTRANSFERASE MTBA"/>
    <property type="match status" value="1"/>
</dbReference>
<dbReference type="PANTHER" id="PTHR47099:SF1">
    <property type="entry name" value="METHYLCOBAMIDE:COM METHYLTRANSFERASE MTBA"/>
    <property type="match status" value="1"/>
</dbReference>
<dbReference type="EMBL" id="CP058649">
    <property type="protein sequence ID" value="QUI25782.1"/>
    <property type="molecule type" value="Genomic_DNA"/>
</dbReference>
<sequence>MPLYEHIISIETMEQITHTSFGPLINGDLADKREFMKHYTGFFKEMGYDTVSMECCIGPIMPGSGALGGHQPGVIKTREDFQRYPWDDIPSLFFKQYSDLFQLLEEEMPEGMKAIGGPGNGVFECVQELVGYTELCYLSVDDPHLYDDIFHAVGHVMYKIWERFLQEFGDTYTVCRFGDDLGYKSQTLISTDSIKKNVVPEYKKIIELVHHYKKPFLLHSCGHIFDVMEDLIHVAGIDAKHSNEDQIAPFSEWIHRYGDQIGNFGGVDMDVLCRCSQEEIKDYVNDVMAYSINHKGFALGSGNSIPGYVPVEGYLTMVETARRFRGE</sequence>
<accession>A0A8J8SJS0</accession>
<organism evidence="2 3">
    <name type="scientific">Vallitalea pronyensis</name>
    <dbReference type="NCBI Taxonomy" id="1348613"/>
    <lineage>
        <taxon>Bacteria</taxon>
        <taxon>Bacillati</taxon>
        <taxon>Bacillota</taxon>
        <taxon>Clostridia</taxon>
        <taxon>Lachnospirales</taxon>
        <taxon>Vallitaleaceae</taxon>
        <taxon>Vallitalea</taxon>
    </lineage>
</organism>
<reference evidence="2" key="1">
    <citation type="submission" date="2020-07" db="EMBL/GenBank/DDBJ databases">
        <title>Vallitalea pronyensis genome.</title>
        <authorList>
            <person name="Postec A."/>
        </authorList>
    </citation>
    <scope>NUCLEOTIDE SEQUENCE</scope>
    <source>
        <strain evidence="2">FatNI3</strain>
    </source>
</reference>